<dbReference type="EMBL" id="JAAAMV010000012">
    <property type="protein sequence ID" value="NBD25547.1"/>
    <property type="molecule type" value="Genomic_DNA"/>
</dbReference>
<evidence type="ECO:0000313" key="4">
    <source>
        <dbReference type="Proteomes" id="UP000665561"/>
    </source>
</evidence>
<gene>
    <name evidence="3" type="ORF">GT019_16825</name>
</gene>
<organism evidence="3 4">
    <name type="scientific">Paenibacillus glycinis</name>
    <dbReference type="NCBI Taxonomy" id="2697035"/>
    <lineage>
        <taxon>Bacteria</taxon>
        <taxon>Bacillati</taxon>
        <taxon>Bacillota</taxon>
        <taxon>Bacilli</taxon>
        <taxon>Bacillales</taxon>
        <taxon>Paenibacillaceae</taxon>
        <taxon>Paenibacillus</taxon>
    </lineage>
</organism>
<evidence type="ECO:0000313" key="3">
    <source>
        <dbReference type="EMBL" id="NBD25547.1"/>
    </source>
</evidence>
<proteinExistence type="predicted"/>
<feature type="domain" description="Integrase catalytic" evidence="2">
    <location>
        <begin position="286"/>
        <end position="490"/>
    </location>
</feature>
<dbReference type="InterPro" id="IPR012337">
    <property type="entry name" value="RNaseH-like_sf"/>
</dbReference>
<dbReference type="SUPFAM" id="SSF53098">
    <property type="entry name" value="Ribonuclease H-like"/>
    <property type="match status" value="1"/>
</dbReference>
<keyword evidence="4" id="KW-1185">Reference proteome</keyword>
<dbReference type="InterPro" id="IPR036397">
    <property type="entry name" value="RNaseH_sf"/>
</dbReference>
<dbReference type="Proteomes" id="UP000665561">
    <property type="component" value="Unassembled WGS sequence"/>
</dbReference>
<sequence length="718" mass="83724">MSLFVNNVLKRNSDESGRLESERILWIDRAQNCAITISIIDKSALPQEKMLSELETDVAEGRLLKLPYDPYAKFMVTDDKLSEKEKEIRDNAWLAISDIVDLEPNIYDKSERYQIIKDVCTRKNKGKKLIYKYLRYYWMGGKKENALLPRFRNCGGPSKKKNPRMKMGRKRRLATEDPLLNGVIVNEETRKIFDEFTTKVYLKVNRRDSVKYTYILMLKERYGIDTKMEHGVEVPVIPESHEVPSIAQLRYYIRTKYTRRKRLVSREGQVTFDRDLRPLLGSETRKASGPGQIFEIDATVADVYLVSMDDINQIIGRPVVYIVVDVWTHMVVGMYVGFEGPSWQGIMMAIENTSVDKVEYCSQFDLDILKGEWPCHHMPQYFYADRGEMESKYADSLGKALGIKLKNAPPYRADLKGIVEQQFRTLNLTLQPWTPGAVKKEYVKRGGPDYVLDAKLTIKDFTRMVIEVILHRNNFHYMEHYPLDKALSRDQVKPIARELWNWGIAHDHFLQEVDPDIVRLNVLPDTEVTASAQGIYFEGMYFGSKELESQGWFVQGKSIKAVIAYDRRCMNHVYVKVDNGRDFIKCWLLEKSSRFLDLSLEEVKMKRYEERLAKDRYESTILQQEVSLAARLEAVKQKAEERVEEQRDASLTKTERKANIRANQKDERDKLRKEQSYELDKPVDDDVREIGDEEPNLDNVIKYKPRSKLDMLSKVKKG</sequence>
<protein>
    <submittedName>
        <fullName evidence="3">DDE-type integrase/transposase/recombinase</fullName>
    </submittedName>
</protein>
<name>A0ABW9XSB1_9BACL</name>
<comment type="caution">
    <text evidence="3">The sequence shown here is derived from an EMBL/GenBank/DDBJ whole genome shotgun (WGS) entry which is preliminary data.</text>
</comment>
<feature type="region of interest" description="Disordered" evidence="1">
    <location>
        <begin position="643"/>
        <end position="701"/>
    </location>
</feature>
<accession>A0ABW9XSB1</accession>
<evidence type="ECO:0000259" key="2">
    <source>
        <dbReference type="PROSITE" id="PS50994"/>
    </source>
</evidence>
<feature type="compositionally biased region" description="Basic and acidic residues" evidence="1">
    <location>
        <begin position="643"/>
        <end position="690"/>
    </location>
</feature>
<evidence type="ECO:0000256" key="1">
    <source>
        <dbReference type="SAM" id="MobiDB-lite"/>
    </source>
</evidence>
<reference evidence="3 4" key="1">
    <citation type="submission" date="2020-01" db="EMBL/GenBank/DDBJ databases">
        <title>Paenibacillus soybeanensis sp. nov. isolated from the nodules of soybean (Glycine max(L.) Merr).</title>
        <authorList>
            <person name="Wang H."/>
        </authorList>
    </citation>
    <scope>NUCLEOTIDE SEQUENCE [LARGE SCALE GENOMIC DNA]</scope>
    <source>
        <strain evidence="3 4">T1</strain>
    </source>
</reference>
<dbReference type="InterPro" id="IPR001584">
    <property type="entry name" value="Integrase_cat-core"/>
</dbReference>
<dbReference type="PROSITE" id="PS50994">
    <property type="entry name" value="INTEGRASE"/>
    <property type="match status" value="1"/>
</dbReference>
<dbReference type="RefSeq" id="WP_161744347.1">
    <property type="nucleotide sequence ID" value="NZ_JAAAMV010000012.1"/>
</dbReference>
<dbReference type="Gene3D" id="3.30.420.10">
    <property type="entry name" value="Ribonuclease H-like superfamily/Ribonuclease H"/>
    <property type="match status" value="1"/>
</dbReference>